<protein>
    <recommendedName>
        <fullName evidence="3">WDR19 first beta-propeller domain-containing protein</fullName>
    </recommendedName>
</protein>
<dbReference type="GO" id="GO:0035721">
    <property type="term" value="P:intraciliary retrograde transport"/>
    <property type="evidence" value="ECO:0007669"/>
    <property type="project" value="InterPro"/>
</dbReference>
<dbReference type="SUPFAM" id="SSF50978">
    <property type="entry name" value="WD40 repeat-like"/>
    <property type="match status" value="1"/>
</dbReference>
<evidence type="ECO:0000313" key="5">
    <source>
        <dbReference type="Proteomes" id="UP000265716"/>
    </source>
</evidence>
<comment type="caution">
    <text evidence="4">The sequence shown here is derived from an EMBL/GenBank/DDBJ whole genome shotgun (WGS) entry which is preliminary data.</text>
</comment>
<dbReference type="Gene3D" id="2.130.10.10">
    <property type="entry name" value="YVTN repeat-like/Quinoprotein amine dehydrogenase"/>
    <property type="match status" value="1"/>
</dbReference>
<sequence>MFRCVMHSQRPQRSVVAARGAHCPRYIPFPKVAKMKKLFKLASTYHGVGPVTFAWQPAGNFLATAGKNGLVHIFDRQGEQYDEIGLDMGTPVLALEWDHDGNTLAILQTGNGIVPLWDLSARTTQNLDTNLKDPSFIRWSNSGTQLAIGTVKGNLVLYSKSSRKIVPVLGKHSKKITCGAWNNSDQLVLGSDDRMITVSNAGGDTLQQRELKLVPTDCKFGHRKGDSTRGPETCVAINVVKSLILLDTTDPDNPIELTFQAVNMSLHQSFTSNKQYGMVAALRNDQSV</sequence>
<accession>A0A397DB19</accession>
<organism evidence="4 5">
    <name type="scientific">Aphanomyces astaci</name>
    <name type="common">Crayfish plague agent</name>
    <dbReference type="NCBI Taxonomy" id="112090"/>
    <lineage>
        <taxon>Eukaryota</taxon>
        <taxon>Sar</taxon>
        <taxon>Stramenopiles</taxon>
        <taxon>Oomycota</taxon>
        <taxon>Saprolegniomycetes</taxon>
        <taxon>Saprolegniales</taxon>
        <taxon>Verrucalvaceae</taxon>
        <taxon>Aphanomyces</taxon>
    </lineage>
</organism>
<dbReference type="AlphaFoldDB" id="A0A397DB19"/>
<dbReference type="GO" id="GO:0030991">
    <property type="term" value="C:intraciliary transport particle A"/>
    <property type="evidence" value="ECO:0007669"/>
    <property type="project" value="TreeGrafter"/>
</dbReference>
<evidence type="ECO:0000313" key="4">
    <source>
        <dbReference type="EMBL" id="RHY58767.1"/>
    </source>
</evidence>
<evidence type="ECO:0000256" key="1">
    <source>
        <dbReference type="ARBA" id="ARBA00022574"/>
    </source>
</evidence>
<dbReference type="Pfam" id="PF23389">
    <property type="entry name" value="Beta-prop_WDR19_1st"/>
    <property type="match status" value="1"/>
</dbReference>
<dbReference type="InterPro" id="IPR001680">
    <property type="entry name" value="WD40_rpt"/>
</dbReference>
<dbReference type="InterPro" id="IPR036322">
    <property type="entry name" value="WD40_repeat_dom_sf"/>
</dbReference>
<reference evidence="4 5" key="1">
    <citation type="submission" date="2018-08" db="EMBL/GenBank/DDBJ databases">
        <title>Aphanomyces genome sequencing and annotation.</title>
        <authorList>
            <person name="Minardi D."/>
            <person name="Oidtmann B."/>
            <person name="Van Der Giezen M."/>
            <person name="Studholme D.J."/>
        </authorList>
    </citation>
    <scope>NUCLEOTIDE SEQUENCE [LARGE SCALE GENOMIC DNA]</scope>
    <source>
        <strain evidence="4 5">SA</strain>
    </source>
</reference>
<evidence type="ECO:0000256" key="2">
    <source>
        <dbReference type="ARBA" id="ARBA00022737"/>
    </source>
</evidence>
<dbReference type="InterPro" id="IPR057855">
    <property type="entry name" value="Beta-prop_WDR19_1st"/>
</dbReference>
<name>A0A397DB19_APHAT</name>
<dbReference type="SMART" id="SM00320">
    <property type="entry name" value="WD40"/>
    <property type="match status" value="3"/>
</dbReference>
<dbReference type="GO" id="GO:0060271">
    <property type="term" value="P:cilium assembly"/>
    <property type="evidence" value="ECO:0007669"/>
    <property type="project" value="TreeGrafter"/>
</dbReference>
<dbReference type="InterPro" id="IPR015943">
    <property type="entry name" value="WD40/YVTN_repeat-like_dom_sf"/>
</dbReference>
<dbReference type="GO" id="GO:0005929">
    <property type="term" value="C:cilium"/>
    <property type="evidence" value="ECO:0007669"/>
    <property type="project" value="TreeGrafter"/>
</dbReference>
<feature type="domain" description="WDR19 first beta-propeller" evidence="3">
    <location>
        <begin position="51"/>
        <end position="262"/>
    </location>
</feature>
<dbReference type="PANTHER" id="PTHR14920">
    <property type="entry name" value="OSMOTIC AVOIDANCE ABNORMAL PROTEIN 1/WD REPEAT MEMBRANE PROTEIN"/>
    <property type="match status" value="1"/>
</dbReference>
<dbReference type="PANTHER" id="PTHR14920:SF0">
    <property type="entry name" value="WD REPEAT DOMAIN 19"/>
    <property type="match status" value="1"/>
</dbReference>
<dbReference type="EMBL" id="QUTC01005330">
    <property type="protein sequence ID" value="RHY58767.1"/>
    <property type="molecule type" value="Genomic_DNA"/>
</dbReference>
<dbReference type="Proteomes" id="UP000265716">
    <property type="component" value="Unassembled WGS sequence"/>
</dbReference>
<keyword evidence="1" id="KW-0853">WD repeat</keyword>
<evidence type="ECO:0000259" key="3">
    <source>
        <dbReference type="Pfam" id="PF23389"/>
    </source>
</evidence>
<proteinExistence type="predicted"/>
<keyword evidence="2" id="KW-0677">Repeat</keyword>
<gene>
    <name evidence="4" type="ORF">DYB38_008922</name>
</gene>
<dbReference type="InterPro" id="IPR040379">
    <property type="entry name" value="WDR19/dyf-2"/>
</dbReference>